<dbReference type="AlphaFoldDB" id="A0AAN7KQZ7"/>
<dbReference type="Pfam" id="PF00403">
    <property type="entry name" value="HMA"/>
    <property type="match status" value="1"/>
</dbReference>
<keyword evidence="3" id="KW-0449">Lipoprotein</keyword>
<comment type="caution">
    <text evidence="8">The sequence shown here is derived from an EMBL/GenBank/DDBJ whole genome shotgun (WGS) entry which is preliminary data.</text>
</comment>
<feature type="region of interest" description="Disordered" evidence="6">
    <location>
        <begin position="93"/>
        <end position="124"/>
    </location>
</feature>
<evidence type="ECO:0000256" key="4">
    <source>
        <dbReference type="ARBA" id="ARBA00023289"/>
    </source>
</evidence>
<dbReference type="PANTHER" id="PTHR46195:SF18">
    <property type="entry name" value="SUPEROXIDE DISMUTASE 1 COPPER CHAPERONE-LIKE PROTEIN"/>
    <property type="match status" value="1"/>
</dbReference>
<keyword evidence="4" id="KW-0636">Prenylation</keyword>
<reference evidence="8 9" key="1">
    <citation type="journal article" date="2023" name="Hortic Res">
        <title>Pangenome of water caltrop reveals structural variations and asymmetric subgenome divergence after allopolyploidization.</title>
        <authorList>
            <person name="Zhang X."/>
            <person name="Chen Y."/>
            <person name="Wang L."/>
            <person name="Yuan Y."/>
            <person name="Fang M."/>
            <person name="Shi L."/>
            <person name="Lu R."/>
            <person name="Comes H.P."/>
            <person name="Ma Y."/>
            <person name="Chen Y."/>
            <person name="Huang G."/>
            <person name="Zhou Y."/>
            <person name="Zheng Z."/>
            <person name="Qiu Y."/>
        </authorList>
    </citation>
    <scope>NUCLEOTIDE SEQUENCE [LARGE SCALE GENOMIC DNA]</scope>
    <source>
        <strain evidence="8">F231</strain>
    </source>
</reference>
<dbReference type="Gene3D" id="3.30.70.100">
    <property type="match status" value="1"/>
</dbReference>
<evidence type="ECO:0000256" key="1">
    <source>
        <dbReference type="ARBA" id="ARBA00022481"/>
    </source>
</evidence>
<dbReference type="EMBL" id="JAXQNO010000022">
    <property type="protein sequence ID" value="KAK4767542.1"/>
    <property type="molecule type" value="Genomic_DNA"/>
</dbReference>
<evidence type="ECO:0000313" key="8">
    <source>
        <dbReference type="EMBL" id="KAK4767542.1"/>
    </source>
</evidence>
<sequence length="159" mass="17627">MHATVIDHFLSMAVCMAKEGDAEEPKIVVVEFGVSMHCNACERSVAKTIGKIKGVQKLMTDMNRHLVEVTGMIDPQKVLKKLRKKMGKRVELLGIKKDGDDPKDEASTDTDTDGSHQEQSPVIAVEQNAVMDTKFVYCSAEEDMLMMFSDENPNACCTM</sequence>
<evidence type="ECO:0000256" key="6">
    <source>
        <dbReference type="SAM" id="MobiDB-lite"/>
    </source>
</evidence>
<feature type="domain" description="HMA" evidence="7">
    <location>
        <begin position="27"/>
        <end position="91"/>
    </location>
</feature>
<proteinExistence type="inferred from homology"/>
<dbReference type="InterPro" id="IPR006121">
    <property type="entry name" value="HMA_dom"/>
</dbReference>
<dbReference type="CDD" id="cd00371">
    <property type="entry name" value="HMA"/>
    <property type="match status" value="1"/>
</dbReference>
<name>A0AAN7KQZ7_TRANT</name>
<gene>
    <name evidence="8" type="ORF">SAY86_015292</name>
</gene>
<evidence type="ECO:0000256" key="3">
    <source>
        <dbReference type="ARBA" id="ARBA00023288"/>
    </source>
</evidence>
<protein>
    <recommendedName>
        <fullName evidence="7">HMA domain-containing protein</fullName>
    </recommendedName>
</protein>
<keyword evidence="2" id="KW-0479">Metal-binding</keyword>
<dbReference type="PANTHER" id="PTHR46195">
    <property type="entry name" value="HEAVY METAL-ASSOCIATED ISOPRENYLATED PLANT PROTEIN 7"/>
    <property type="match status" value="1"/>
</dbReference>
<accession>A0AAN7KQZ7</accession>
<dbReference type="Proteomes" id="UP001346149">
    <property type="component" value="Unassembled WGS sequence"/>
</dbReference>
<dbReference type="SUPFAM" id="SSF55008">
    <property type="entry name" value="HMA, heavy metal-associated domain"/>
    <property type="match status" value="1"/>
</dbReference>
<dbReference type="GO" id="GO:0046872">
    <property type="term" value="F:metal ion binding"/>
    <property type="evidence" value="ECO:0007669"/>
    <property type="project" value="UniProtKB-KW"/>
</dbReference>
<evidence type="ECO:0000256" key="5">
    <source>
        <dbReference type="ARBA" id="ARBA00024045"/>
    </source>
</evidence>
<evidence type="ECO:0000256" key="2">
    <source>
        <dbReference type="ARBA" id="ARBA00022723"/>
    </source>
</evidence>
<dbReference type="PROSITE" id="PS50846">
    <property type="entry name" value="HMA_2"/>
    <property type="match status" value="1"/>
</dbReference>
<evidence type="ECO:0000259" key="7">
    <source>
        <dbReference type="PROSITE" id="PS50846"/>
    </source>
</evidence>
<dbReference type="InterPro" id="IPR044577">
    <property type="entry name" value="HIPP4/7/8/17/18/19"/>
</dbReference>
<organism evidence="8 9">
    <name type="scientific">Trapa natans</name>
    <name type="common">Water chestnut</name>
    <dbReference type="NCBI Taxonomy" id="22666"/>
    <lineage>
        <taxon>Eukaryota</taxon>
        <taxon>Viridiplantae</taxon>
        <taxon>Streptophyta</taxon>
        <taxon>Embryophyta</taxon>
        <taxon>Tracheophyta</taxon>
        <taxon>Spermatophyta</taxon>
        <taxon>Magnoliopsida</taxon>
        <taxon>eudicotyledons</taxon>
        <taxon>Gunneridae</taxon>
        <taxon>Pentapetalae</taxon>
        <taxon>rosids</taxon>
        <taxon>malvids</taxon>
        <taxon>Myrtales</taxon>
        <taxon>Lythraceae</taxon>
        <taxon>Trapa</taxon>
    </lineage>
</organism>
<keyword evidence="1" id="KW-0488">Methylation</keyword>
<feature type="compositionally biased region" description="Basic and acidic residues" evidence="6">
    <location>
        <begin position="93"/>
        <end position="106"/>
    </location>
</feature>
<dbReference type="InterPro" id="IPR036163">
    <property type="entry name" value="HMA_dom_sf"/>
</dbReference>
<evidence type="ECO:0000313" key="9">
    <source>
        <dbReference type="Proteomes" id="UP001346149"/>
    </source>
</evidence>
<comment type="similarity">
    <text evidence="5">Belongs to the HIPP family.</text>
</comment>
<keyword evidence="9" id="KW-1185">Reference proteome</keyword>